<dbReference type="PANTHER" id="PTHR47235:SF1">
    <property type="entry name" value="BLR6548 PROTEIN"/>
    <property type="match status" value="1"/>
</dbReference>
<dbReference type="EMBL" id="JXYQ01000022">
    <property type="protein sequence ID" value="KJA11031.1"/>
    <property type="molecule type" value="Genomic_DNA"/>
</dbReference>
<dbReference type="InterPro" id="IPR028082">
    <property type="entry name" value="Peripla_BP_I"/>
</dbReference>
<keyword evidence="6" id="KW-1185">Reference proteome</keyword>
<dbReference type="PATRIC" id="fig|80878.5.peg.1192"/>
<name>A0A0D7K9J7_9BURK</name>
<feature type="chain" id="PRO_5002320647" evidence="3">
    <location>
        <begin position="26"/>
        <end position="384"/>
    </location>
</feature>
<reference evidence="5 6" key="1">
    <citation type="submission" date="2014-12" db="EMBL/GenBank/DDBJ databases">
        <title>Isolation of bacteria from lake water.</title>
        <authorList>
            <person name="Sheng K.-Y."/>
            <person name="Chin P.-S."/>
            <person name="Chan K.-G."/>
            <person name="Tan G.S."/>
        </authorList>
    </citation>
    <scope>NUCLEOTIDE SEQUENCE [LARGE SCALE GENOMIC DNA]</scope>
    <source>
        <strain evidence="5 6">KY4</strain>
    </source>
</reference>
<evidence type="ECO:0000256" key="2">
    <source>
        <dbReference type="ARBA" id="ARBA00022729"/>
    </source>
</evidence>
<dbReference type="SUPFAM" id="SSF53822">
    <property type="entry name" value="Periplasmic binding protein-like I"/>
    <property type="match status" value="1"/>
</dbReference>
<dbReference type="InterPro" id="IPR028081">
    <property type="entry name" value="Leu-bd"/>
</dbReference>
<gene>
    <name evidence="5" type="ORF">RP29_08350</name>
</gene>
<protein>
    <submittedName>
        <fullName evidence="5">ABC transporter substrate-binding protein</fullName>
    </submittedName>
</protein>
<keyword evidence="2 3" id="KW-0732">Signal</keyword>
<comment type="caution">
    <text evidence="5">The sequence shown here is derived from an EMBL/GenBank/DDBJ whole genome shotgun (WGS) entry which is preliminary data.</text>
</comment>
<evidence type="ECO:0000256" key="3">
    <source>
        <dbReference type="SAM" id="SignalP"/>
    </source>
</evidence>
<evidence type="ECO:0000313" key="6">
    <source>
        <dbReference type="Proteomes" id="UP000032566"/>
    </source>
</evidence>
<feature type="domain" description="Leucine-binding protein" evidence="4">
    <location>
        <begin position="36"/>
        <end position="359"/>
    </location>
</feature>
<dbReference type="CDD" id="cd06326">
    <property type="entry name" value="PBP1_ABC_ligand_binding-like"/>
    <property type="match status" value="1"/>
</dbReference>
<dbReference type="AlphaFoldDB" id="A0A0D7K9J7"/>
<sequence length="384" mass="40259">MQRRQFTQSLVAASTGLLWATSSRAVGLQDPMDSKTVSVGCSLGATGPLASLASELKQGLDAGLAQANARGIHGREIKLVTMDDGYDAKRSEENVRKMIADANTVALISCMGTANNQRIMPLVDEAQIPYVAPQSGAVSLRKAEYRSVFHVRASYSDEAQRLTQKLVSMGITDLAIVYQDTAFGREFLADATAALKATGKAAAPRGFKLDAEGAQVAAVVAQAVAAKPMAVLLGTAGDVTALLVNEFKKVSPSTPLAATSVALSGDNLRQLGGKTAGLALSMVLPDAGRTSVALVREYQKAMRAAGFQEFSARSFEGYVNARVLTEGLERAGRELTRGKLRAALASVRSHDMGGMTVDYSNGAPFVGSRFVDLGILGANGRMVG</sequence>
<organism evidence="5 6">
    <name type="scientific">Acidovorax temperans</name>
    <dbReference type="NCBI Taxonomy" id="80878"/>
    <lineage>
        <taxon>Bacteria</taxon>
        <taxon>Pseudomonadati</taxon>
        <taxon>Pseudomonadota</taxon>
        <taxon>Betaproteobacteria</taxon>
        <taxon>Burkholderiales</taxon>
        <taxon>Comamonadaceae</taxon>
        <taxon>Acidovorax</taxon>
    </lineage>
</organism>
<feature type="signal peptide" evidence="3">
    <location>
        <begin position="1"/>
        <end position="25"/>
    </location>
</feature>
<proteinExistence type="inferred from homology"/>
<evidence type="ECO:0000259" key="4">
    <source>
        <dbReference type="Pfam" id="PF13458"/>
    </source>
</evidence>
<dbReference type="STRING" id="80878.RP29_08350"/>
<dbReference type="Gene3D" id="3.40.50.2300">
    <property type="match status" value="2"/>
</dbReference>
<evidence type="ECO:0000256" key="1">
    <source>
        <dbReference type="ARBA" id="ARBA00010062"/>
    </source>
</evidence>
<dbReference type="PANTHER" id="PTHR47235">
    <property type="entry name" value="BLR6548 PROTEIN"/>
    <property type="match status" value="1"/>
</dbReference>
<dbReference type="Pfam" id="PF13458">
    <property type="entry name" value="Peripla_BP_6"/>
    <property type="match status" value="1"/>
</dbReference>
<accession>A0A0D7K9J7</accession>
<dbReference type="Proteomes" id="UP000032566">
    <property type="component" value="Unassembled WGS sequence"/>
</dbReference>
<dbReference type="OrthoDB" id="8877358at2"/>
<comment type="similarity">
    <text evidence="1">Belongs to the leucine-binding protein family.</text>
</comment>
<evidence type="ECO:0000313" key="5">
    <source>
        <dbReference type="EMBL" id="KJA11031.1"/>
    </source>
</evidence>